<keyword evidence="4" id="KW-1185">Reference proteome</keyword>
<sequence>MKSLTPLLLAMAIAALTLTACGEKQTDAAATPNETGKSGQAVAPNSPPTATQDAQAANGEHLGKAIHDANCISCHDAGVYTRADRKMTDFNMLAAQVRRCDANLGTKLFDDDIEKVTEYLNDTYYKFPKS</sequence>
<name>A0ABY9MU64_9GAMM</name>
<keyword evidence="2" id="KW-0732">Signal</keyword>
<feature type="signal peptide" evidence="2">
    <location>
        <begin position="1"/>
        <end position="22"/>
    </location>
</feature>
<proteinExistence type="predicted"/>
<evidence type="ECO:0000313" key="4">
    <source>
        <dbReference type="Proteomes" id="UP001236657"/>
    </source>
</evidence>
<dbReference type="Gene3D" id="1.10.760.10">
    <property type="entry name" value="Cytochrome c-like domain"/>
    <property type="match status" value="1"/>
</dbReference>
<accession>A0ABY9MU64</accession>
<dbReference type="SUPFAM" id="SSF46626">
    <property type="entry name" value="Cytochrome c"/>
    <property type="match status" value="1"/>
</dbReference>
<feature type="region of interest" description="Disordered" evidence="1">
    <location>
        <begin position="27"/>
        <end position="59"/>
    </location>
</feature>
<evidence type="ECO:0000256" key="2">
    <source>
        <dbReference type="SAM" id="SignalP"/>
    </source>
</evidence>
<dbReference type="Proteomes" id="UP001236657">
    <property type="component" value="Chromosome"/>
</dbReference>
<protein>
    <recommendedName>
        <fullName evidence="5">Cytochrome c domain-containing protein</fullName>
    </recommendedName>
</protein>
<gene>
    <name evidence="3" type="ORF">RCF98_05020</name>
</gene>
<feature type="chain" id="PRO_5045387687" description="Cytochrome c domain-containing protein" evidence="2">
    <location>
        <begin position="23"/>
        <end position="130"/>
    </location>
</feature>
<evidence type="ECO:0008006" key="5">
    <source>
        <dbReference type="Google" id="ProtNLM"/>
    </source>
</evidence>
<evidence type="ECO:0000313" key="3">
    <source>
        <dbReference type="EMBL" id="WML91701.1"/>
    </source>
</evidence>
<dbReference type="EMBL" id="CP133218">
    <property type="protein sequence ID" value="WML91701.1"/>
    <property type="molecule type" value="Genomic_DNA"/>
</dbReference>
<reference evidence="3 4" key="1">
    <citation type="submission" date="2023-08" db="EMBL/GenBank/DDBJ databases">
        <title>New molecular markers tilS and rpoB for phylogenetic and monitoring studies of the genus Thiothrix biodiversity.</title>
        <authorList>
            <person name="Ravin N.V."/>
            <person name="Smolyakov D."/>
            <person name="Markov N.D."/>
            <person name="Beletsky A.V."/>
            <person name="Mardanov A.V."/>
            <person name="Rudenko T.S."/>
            <person name="Grabovich M.Y."/>
        </authorList>
    </citation>
    <scope>NUCLEOTIDE SEQUENCE [LARGE SCALE GENOMIC DNA]</scope>
    <source>
        <strain evidence="3 4">MK1</strain>
    </source>
</reference>
<dbReference type="RefSeq" id="WP_211248831.1">
    <property type="nucleotide sequence ID" value="NZ_CP133218.1"/>
</dbReference>
<dbReference type="PROSITE" id="PS51257">
    <property type="entry name" value="PROKAR_LIPOPROTEIN"/>
    <property type="match status" value="1"/>
</dbReference>
<organism evidence="3 4">
    <name type="scientific">Thiothrix lacustris</name>
    <dbReference type="NCBI Taxonomy" id="525917"/>
    <lineage>
        <taxon>Bacteria</taxon>
        <taxon>Pseudomonadati</taxon>
        <taxon>Pseudomonadota</taxon>
        <taxon>Gammaproteobacteria</taxon>
        <taxon>Thiotrichales</taxon>
        <taxon>Thiotrichaceae</taxon>
        <taxon>Thiothrix</taxon>
    </lineage>
</organism>
<evidence type="ECO:0000256" key="1">
    <source>
        <dbReference type="SAM" id="MobiDB-lite"/>
    </source>
</evidence>
<dbReference type="InterPro" id="IPR036909">
    <property type="entry name" value="Cyt_c-like_dom_sf"/>
</dbReference>